<dbReference type="InterPro" id="IPR007712">
    <property type="entry name" value="RelE/ParE_toxin"/>
</dbReference>
<dbReference type="SUPFAM" id="SSF143011">
    <property type="entry name" value="RelE-like"/>
    <property type="match status" value="1"/>
</dbReference>
<dbReference type="EMBL" id="FWWZ01000001">
    <property type="protein sequence ID" value="SMC09489.1"/>
    <property type="molecule type" value="Genomic_DNA"/>
</dbReference>
<evidence type="ECO:0000313" key="2">
    <source>
        <dbReference type="EMBL" id="SMC09489.1"/>
    </source>
</evidence>
<dbReference type="Gene3D" id="3.30.2310.20">
    <property type="entry name" value="RelE-like"/>
    <property type="match status" value="1"/>
</dbReference>
<proteinExistence type="predicted"/>
<reference evidence="3" key="1">
    <citation type="submission" date="2017-04" db="EMBL/GenBank/DDBJ databases">
        <authorList>
            <person name="Varghese N."/>
            <person name="Submissions S."/>
        </authorList>
    </citation>
    <scope>NUCLEOTIDE SEQUENCE [LARGE SCALE GENOMIC DNA]</scope>
    <source>
        <strain evidence="3">DSM 16512</strain>
    </source>
</reference>
<dbReference type="AlphaFoldDB" id="A0A1W1WTG0"/>
<dbReference type="NCBIfam" id="TIGR02385">
    <property type="entry name" value="RelE_StbE"/>
    <property type="match status" value="1"/>
</dbReference>
<dbReference type="STRING" id="1069081.SAMN05660197_1300"/>
<sequence>MYRIKYSKQVIKFLQKQKKEIVQKIMSTFDELKHELELDRFDIKELKGFQNVYRLRIGKYRIIFRVLEEELIIEVIKAVSRGDVYK</sequence>
<dbReference type="Pfam" id="PF05016">
    <property type="entry name" value="ParE_toxin"/>
    <property type="match status" value="1"/>
</dbReference>
<accession>A0A1W1WTG0</accession>
<dbReference type="OrthoDB" id="9797723at2"/>
<keyword evidence="3" id="KW-1185">Reference proteome</keyword>
<dbReference type="PANTHER" id="PTHR38813:SF1">
    <property type="entry name" value="TOXIN RELE1-RELATED"/>
    <property type="match status" value="1"/>
</dbReference>
<evidence type="ECO:0000313" key="3">
    <source>
        <dbReference type="Proteomes" id="UP000192602"/>
    </source>
</evidence>
<organism evidence="2 3">
    <name type="scientific">Nitratiruptor tergarcus DSM 16512</name>
    <dbReference type="NCBI Taxonomy" id="1069081"/>
    <lineage>
        <taxon>Bacteria</taxon>
        <taxon>Pseudomonadati</taxon>
        <taxon>Campylobacterota</taxon>
        <taxon>Epsilonproteobacteria</taxon>
        <taxon>Nautiliales</taxon>
        <taxon>Nitratiruptoraceae</taxon>
        <taxon>Nitratiruptor</taxon>
    </lineage>
</organism>
<dbReference type="InterPro" id="IPR052747">
    <property type="entry name" value="TA_system_RelE_toxin"/>
</dbReference>
<protein>
    <submittedName>
        <fullName evidence="2">Addiction module toxin, RelE/StbE family</fullName>
    </submittedName>
</protein>
<dbReference type="InterPro" id="IPR035093">
    <property type="entry name" value="RelE/ParE_toxin_dom_sf"/>
</dbReference>
<gene>
    <name evidence="2" type="ORF">SAMN05660197_1300</name>
</gene>
<evidence type="ECO:0000256" key="1">
    <source>
        <dbReference type="ARBA" id="ARBA00022649"/>
    </source>
</evidence>
<dbReference type="PANTHER" id="PTHR38813">
    <property type="match status" value="1"/>
</dbReference>
<dbReference type="Proteomes" id="UP000192602">
    <property type="component" value="Unassembled WGS sequence"/>
</dbReference>
<dbReference type="RefSeq" id="WP_084275716.1">
    <property type="nucleotide sequence ID" value="NZ_AP026671.1"/>
</dbReference>
<keyword evidence="1" id="KW-1277">Toxin-antitoxin system</keyword>
<name>A0A1W1WTG0_9BACT</name>